<name>A0AAV4Q1E2_9ARAC</name>
<keyword evidence="2" id="KW-1185">Reference proteome</keyword>
<sequence>MKINPREAERIAIASNGTSFLEFCWLPWKRTRRPFLRGLAGFVSQLQSNCVRNGCWVEVSTIGKNFAFSGIKGVPTIVRISFVFSDVVSSECMEELQDNGDYTRYEIIDNDNYIRRDPIENGKKINQSSEFCGKQFNPLG</sequence>
<dbReference type="Proteomes" id="UP001054837">
    <property type="component" value="Unassembled WGS sequence"/>
</dbReference>
<protein>
    <submittedName>
        <fullName evidence="1">Uncharacterized protein</fullName>
    </submittedName>
</protein>
<dbReference type="AlphaFoldDB" id="A0AAV4Q1E2"/>
<organism evidence="1 2">
    <name type="scientific">Caerostris darwini</name>
    <dbReference type="NCBI Taxonomy" id="1538125"/>
    <lineage>
        <taxon>Eukaryota</taxon>
        <taxon>Metazoa</taxon>
        <taxon>Ecdysozoa</taxon>
        <taxon>Arthropoda</taxon>
        <taxon>Chelicerata</taxon>
        <taxon>Arachnida</taxon>
        <taxon>Araneae</taxon>
        <taxon>Araneomorphae</taxon>
        <taxon>Entelegynae</taxon>
        <taxon>Araneoidea</taxon>
        <taxon>Araneidae</taxon>
        <taxon>Caerostris</taxon>
    </lineage>
</organism>
<evidence type="ECO:0000313" key="1">
    <source>
        <dbReference type="EMBL" id="GIY01997.1"/>
    </source>
</evidence>
<gene>
    <name evidence="1" type="ORF">CDAR_298181</name>
</gene>
<proteinExistence type="predicted"/>
<evidence type="ECO:0000313" key="2">
    <source>
        <dbReference type="Proteomes" id="UP001054837"/>
    </source>
</evidence>
<accession>A0AAV4Q1E2</accession>
<comment type="caution">
    <text evidence="1">The sequence shown here is derived from an EMBL/GenBank/DDBJ whole genome shotgun (WGS) entry which is preliminary data.</text>
</comment>
<reference evidence="1 2" key="1">
    <citation type="submission" date="2021-06" db="EMBL/GenBank/DDBJ databases">
        <title>Caerostris darwini draft genome.</title>
        <authorList>
            <person name="Kono N."/>
            <person name="Arakawa K."/>
        </authorList>
    </citation>
    <scope>NUCLEOTIDE SEQUENCE [LARGE SCALE GENOMIC DNA]</scope>
</reference>
<dbReference type="EMBL" id="BPLQ01003632">
    <property type="protein sequence ID" value="GIY01997.1"/>
    <property type="molecule type" value="Genomic_DNA"/>
</dbReference>